<dbReference type="InterPro" id="IPR039008">
    <property type="entry name" value="IF_rod_dom"/>
</dbReference>
<keyword evidence="2 3" id="KW-0175">Coiled coil</keyword>
<evidence type="ECO:0000259" key="4">
    <source>
        <dbReference type="PROSITE" id="PS51842"/>
    </source>
</evidence>
<feature type="coiled-coil region" evidence="3">
    <location>
        <begin position="47"/>
        <end position="81"/>
    </location>
</feature>
<evidence type="ECO:0000313" key="6">
    <source>
        <dbReference type="Proteomes" id="UP000287033"/>
    </source>
</evidence>
<dbReference type="Proteomes" id="UP000287033">
    <property type="component" value="Unassembled WGS sequence"/>
</dbReference>
<evidence type="ECO:0000313" key="5">
    <source>
        <dbReference type="EMBL" id="GCC20750.1"/>
    </source>
</evidence>
<evidence type="ECO:0000256" key="2">
    <source>
        <dbReference type="ARBA" id="ARBA00023054"/>
    </source>
</evidence>
<accession>A0A401RRI3</accession>
<reference evidence="5 6" key="1">
    <citation type="journal article" date="2018" name="Nat. Ecol. Evol.">
        <title>Shark genomes provide insights into elasmobranch evolution and the origin of vertebrates.</title>
        <authorList>
            <person name="Hara Y"/>
            <person name="Yamaguchi K"/>
            <person name="Onimaru K"/>
            <person name="Kadota M"/>
            <person name="Koyanagi M"/>
            <person name="Keeley SD"/>
            <person name="Tatsumi K"/>
            <person name="Tanaka K"/>
            <person name="Motone F"/>
            <person name="Kageyama Y"/>
            <person name="Nozu R"/>
            <person name="Adachi N"/>
            <person name="Nishimura O"/>
            <person name="Nakagawa R"/>
            <person name="Tanegashima C"/>
            <person name="Kiyatake I"/>
            <person name="Matsumoto R"/>
            <person name="Murakumo K"/>
            <person name="Nishida K"/>
            <person name="Terakita A"/>
            <person name="Kuratani S"/>
            <person name="Sato K"/>
            <person name="Hyodo S Kuraku.S."/>
        </authorList>
    </citation>
    <scope>NUCLEOTIDE SEQUENCE [LARGE SCALE GENOMIC DNA]</scope>
</reference>
<dbReference type="AlphaFoldDB" id="A0A401RRI3"/>
<dbReference type="PANTHER" id="PTHR23239:SF366">
    <property type="entry name" value="KERATIN, TYPE I CYTOSKELETAL 47 KDA"/>
    <property type="match status" value="1"/>
</dbReference>
<dbReference type="SUPFAM" id="SSF64593">
    <property type="entry name" value="Intermediate filament protein, coiled coil region"/>
    <property type="match status" value="2"/>
</dbReference>
<dbReference type="EMBL" id="BEZZ01001927">
    <property type="protein sequence ID" value="GCC20750.1"/>
    <property type="molecule type" value="Genomic_DNA"/>
</dbReference>
<dbReference type="Pfam" id="PF00038">
    <property type="entry name" value="Filament"/>
    <property type="match status" value="2"/>
</dbReference>
<dbReference type="PANTHER" id="PTHR23239">
    <property type="entry name" value="INTERMEDIATE FILAMENT"/>
    <property type="match status" value="1"/>
</dbReference>
<dbReference type="STRING" id="137246.A0A401RRI3"/>
<feature type="coiled-coil region" evidence="3">
    <location>
        <begin position="151"/>
        <end position="185"/>
    </location>
</feature>
<evidence type="ECO:0000256" key="3">
    <source>
        <dbReference type="SAM" id="Coils"/>
    </source>
</evidence>
<dbReference type="GO" id="GO:0005882">
    <property type="term" value="C:intermediate filament"/>
    <property type="evidence" value="ECO:0007669"/>
    <property type="project" value="UniProtKB-KW"/>
</dbReference>
<dbReference type="GO" id="GO:0005198">
    <property type="term" value="F:structural molecule activity"/>
    <property type="evidence" value="ECO:0007669"/>
    <property type="project" value="InterPro"/>
</dbReference>
<dbReference type="Gene3D" id="1.20.5.170">
    <property type="match status" value="1"/>
</dbReference>
<sequence>MGIGVGSGAGYSSTSLALGRSAGGLASSSSAMLLGGSALTSNEKNTLQNLNERLAAFLGRVKSLEESNKELERQIRECGTRSIVGFDWTIYDQTLKPIQKEILDAVLQNSQIALEIDNAKLAAEDFKNKYESELALKQSVENDILGLRQLKDNYQSLQACLVDEIAQLEDEIAFLKKDHEEQLRNLRQQKTSDIDVQVDTGPSVQIQVTQTTQANLASDGVKAELTELHNQLQVLETDYSSLLGALKGLENNLMNVESRYDMELQKEQTIIAQLEGELGRIRSNILAQTEEYKNLLNIKMNLEKEIQQYRVLLSGGSESLGNPGISISSLGGKGTEGTTTIITTTKMEREKR</sequence>
<evidence type="ECO:0000256" key="1">
    <source>
        <dbReference type="ARBA" id="ARBA00022754"/>
    </source>
</evidence>
<organism evidence="5 6">
    <name type="scientific">Chiloscyllium punctatum</name>
    <name type="common">Brownbanded bambooshark</name>
    <name type="synonym">Hemiscyllium punctatum</name>
    <dbReference type="NCBI Taxonomy" id="137246"/>
    <lineage>
        <taxon>Eukaryota</taxon>
        <taxon>Metazoa</taxon>
        <taxon>Chordata</taxon>
        <taxon>Craniata</taxon>
        <taxon>Vertebrata</taxon>
        <taxon>Chondrichthyes</taxon>
        <taxon>Elasmobranchii</taxon>
        <taxon>Galeomorphii</taxon>
        <taxon>Galeoidea</taxon>
        <taxon>Orectolobiformes</taxon>
        <taxon>Hemiscylliidae</taxon>
        <taxon>Chiloscyllium</taxon>
    </lineage>
</organism>
<dbReference type="PRINTS" id="PR01248">
    <property type="entry name" value="TYPE1KERATIN"/>
</dbReference>
<feature type="domain" description="IF rod" evidence="4">
    <location>
        <begin position="43"/>
        <end position="320"/>
    </location>
</feature>
<keyword evidence="6" id="KW-1185">Reference proteome</keyword>
<gene>
    <name evidence="5" type="ORF">chiPu_0019317</name>
</gene>
<proteinExistence type="predicted"/>
<dbReference type="PROSITE" id="PS51842">
    <property type="entry name" value="IF_ROD_2"/>
    <property type="match status" value="1"/>
</dbReference>
<protein>
    <recommendedName>
        <fullName evidence="4">IF rod domain-containing protein</fullName>
    </recommendedName>
</protein>
<dbReference type="OMA" id="NETEMRY"/>
<dbReference type="OrthoDB" id="9946452at2759"/>
<feature type="coiled-coil region" evidence="3">
    <location>
        <begin position="218"/>
        <end position="312"/>
    </location>
</feature>
<dbReference type="SMART" id="SM01391">
    <property type="entry name" value="Filament"/>
    <property type="match status" value="1"/>
</dbReference>
<dbReference type="Gene3D" id="1.20.5.1160">
    <property type="entry name" value="Vasodilator-stimulated phosphoprotein"/>
    <property type="match status" value="1"/>
</dbReference>
<name>A0A401RRI3_CHIPU</name>
<comment type="caution">
    <text evidence="5">The sequence shown here is derived from an EMBL/GenBank/DDBJ whole genome shotgun (WGS) entry which is preliminary data.</text>
</comment>
<dbReference type="InterPro" id="IPR002957">
    <property type="entry name" value="Keratin_I"/>
</dbReference>
<keyword evidence="1" id="KW-0403">Intermediate filament</keyword>